<dbReference type="SUPFAM" id="SSF82199">
    <property type="entry name" value="SET domain"/>
    <property type="match status" value="1"/>
</dbReference>
<gene>
    <name evidence="3" type="ORF">CPB84DRAFT_1750156</name>
</gene>
<dbReference type="PANTHER" id="PTHR47332">
    <property type="entry name" value="SET DOMAIN-CONTAINING PROTEIN 5"/>
    <property type="match status" value="1"/>
</dbReference>
<reference evidence="3" key="1">
    <citation type="submission" date="2020-11" db="EMBL/GenBank/DDBJ databases">
        <authorList>
            <consortium name="DOE Joint Genome Institute"/>
            <person name="Ahrendt S."/>
            <person name="Riley R."/>
            <person name="Andreopoulos W."/>
            <person name="LaButti K."/>
            <person name="Pangilinan J."/>
            <person name="Ruiz-duenas F.J."/>
            <person name="Barrasa J.M."/>
            <person name="Sanchez-Garcia M."/>
            <person name="Camarero S."/>
            <person name="Miyauchi S."/>
            <person name="Serrano A."/>
            <person name="Linde D."/>
            <person name="Babiker R."/>
            <person name="Drula E."/>
            <person name="Ayuso-Fernandez I."/>
            <person name="Pacheco R."/>
            <person name="Padilla G."/>
            <person name="Ferreira P."/>
            <person name="Barriuso J."/>
            <person name="Kellner H."/>
            <person name="Castanera R."/>
            <person name="Alfaro M."/>
            <person name="Ramirez L."/>
            <person name="Pisabarro A.G."/>
            <person name="Kuo A."/>
            <person name="Tritt A."/>
            <person name="Lipzen A."/>
            <person name="He G."/>
            <person name="Yan M."/>
            <person name="Ng V."/>
            <person name="Cullen D."/>
            <person name="Martin F."/>
            <person name="Rosso M.-N."/>
            <person name="Henrissat B."/>
            <person name="Hibbett D."/>
            <person name="Martinez A.T."/>
            <person name="Grigoriev I.V."/>
        </authorList>
    </citation>
    <scope>NUCLEOTIDE SEQUENCE</scope>
    <source>
        <strain evidence="3">AH 44721</strain>
    </source>
</reference>
<dbReference type="Proteomes" id="UP000724874">
    <property type="component" value="Unassembled WGS sequence"/>
</dbReference>
<dbReference type="AlphaFoldDB" id="A0A9P5TKE2"/>
<keyword evidence="4" id="KW-1185">Reference proteome</keyword>
<organism evidence="3 4">
    <name type="scientific">Gymnopilus junonius</name>
    <name type="common">Spectacular rustgill mushroom</name>
    <name type="synonym">Gymnopilus spectabilis subsp. junonius</name>
    <dbReference type="NCBI Taxonomy" id="109634"/>
    <lineage>
        <taxon>Eukaryota</taxon>
        <taxon>Fungi</taxon>
        <taxon>Dikarya</taxon>
        <taxon>Basidiomycota</taxon>
        <taxon>Agaricomycotina</taxon>
        <taxon>Agaricomycetes</taxon>
        <taxon>Agaricomycetidae</taxon>
        <taxon>Agaricales</taxon>
        <taxon>Agaricineae</taxon>
        <taxon>Hymenogastraceae</taxon>
        <taxon>Gymnopilus</taxon>
    </lineage>
</organism>
<name>A0A9P5TKE2_GYMJU</name>
<feature type="region of interest" description="Disordered" evidence="1">
    <location>
        <begin position="83"/>
        <end position="150"/>
    </location>
</feature>
<dbReference type="Pfam" id="PF00856">
    <property type="entry name" value="SET"/>
    <property type="match status" value="1"/>
</dbReference>
<feature type="compositionally biased region" description="Low complexity" evidence="1">
    <location>
        <begin position="134"/>
        <end position="146"/>
    </location>
</feature>
<feature type="compositionally biased region" description="Low complexity" evidence="1">
    <location>
        <begin position="103"/>
        <end position="115"/>
    </location>
</feature>
<dbReference type="InterPro" id="IPR001214">
    <property type="entry name" value="SET_dom"/>
</dbReference>
<dbReference type="PROSITE" id="PS50280">
    <property type="entry name" value="SET"/>
    <property type="match status" value="1"/>
</dbReference>
<feature type="domain" description="SET" evidence="2">
    <location>
        <begin position="315"/>
        <end position="477"/>
    </location>
</feature>
<dbReference type="Gene3D" id="2.170.270.10">
    <property type="entry name" value="SET domain"/>
    <property type="match status" value="1"/>
</dbReference>
<dbReference type="InterPro" id="IPR046341">
    <property type="entry name" value="SET_dom_sf"/>
</dbReference>
<dbReference type="EMBL" id="JADNYJ010000101">
    <property type="protein sequence ID" value="KAF8885568.1"/>
    <property type="molecule type" value="Genomic_DNA"/>
</dbReference>
<sequence length="709" mass="78825">MASSQLSRRRHSVAMPPMSSSSSVTLVNSPKCAGSLNFPADGFGHKRRKSVTFSSVTHVVHYPPVDRSNISDKVDHQTRIHLTPISTPHADSRPAVKAAAGQSSTPTSHTPSSPHRNLISPAPKQSQSDEPPQGGLNSTSLSGTGSPTDVTSTLLSARHFHSPSEAVQFVVSLVEPLQSPSPDRTDLSPYSQRRQRAHYHRAQHEARQKSHQPTSLFITTNTYRLPPPHICAQVNNEVRTTFCLPGFDFVEHLRRRKYVVRKRHFEAPSPNHCVTVLDASVDLLIPSTADIPTSRLPFAHPQTLFDIQPAFASSPSHYLENSKLDAISKGLGMFALLPIPVNATIVVERPALIMPYVTAFPALVEEAFESGLRMLDDETKTAIMDLARSPQTREVKSVYDAILKVNSLPITLTVPSKEENGPHGELETHKGIFLKTSSINHSCSPNAKWEWDLKTFSLLVKSVRAIASGEEITISYVSPLLPYHLRREALFSAYSFHCTCDSCVGLAGRLTSNPDIDLRDEVEATARLSDRIEQSNTARKMLVHFWNVKGRPSFKEWCEDLTLPADLLIKAHTQALELLQREGLGILDTYPGSYPPTWPKFSHISDNDIRIHPLRDLGRHIDVIAMCYGALEDVDNFMLWIRKVAEARGFNLDAPSGGDRSRPVSLGLKDERLVFVKWITNPLSFPVWGWRAKGIKREAHLPNIAYTDF</sequence>
<comment type="caution">
    <text evidence="3">The sequence shown here is derived from an EMBL/GenBank/DDBJ whole genome shotgun (WGS) entry which is preliminary data.</text>
</comment>
<dbReference type="PANTHER" id="PTHR47332:SF4">
    <property type="entry name" value="SET DOMAIN-CONTAINING PROTEIN 5"/>
    <property type="match status" value="1"/>
</dbReference>
<dbReference type="InterPro" id="IPR053185">
    <property type="entry name" value="SET_domain_protein"/>
</dbReference>
<accession>A0A9P5TKE2</accession>
<dbReference type="OrthoDB" id="265717at2759"/>
<feature type="compositionally biased region" description="Low complexity" evidence="1">
    <location>
        <begin position="13"/>
        <end position="24"/>
    </location>
</feature>
<evidence type="ECO:0000259" key="2">
    <source>
        <dbReference type="PROSITE" id="PS50280"/>
    </source>
</evidence>
<proteinExistence type="predicted"/>
<dbReference type="SMART" id="SM00317">
    <property type="entry name" value="SET"/>
    <property type="match status" value="1"/>
</dbReference>
<dbReference type="CDD" id="cd20071">
    <property type="entry name" value="SET_SMYD"/>
    <property type="match status" value="1"/>
</dbReference>
<evidence type="ECO:0000313" key="3">
    <source>
        <dbReference type="EMBL" id="KAF8885568.1"/>
    </source>
</evidence>
<feature type="region of interest" description="Disordered" evidence="1">
    <location>
        <begin position="1"/>
        <end position="27"/>
    </location>
</feature>
<evidence type="ECO:0000313" key="4">
    <source>
        <dbReference type="Proteomes" id="UP000724874"/>
    </source>
</evidence>
<protein>
    <recommendedName>
        <fullName evidence="2">SET domain-containing protein</fullName>
    </recommendedName>
</protein>
<evidence type="ECO:0000256" key="1">
    <source>
        <dbReference type="SAM" id="MobiDB-lite"/>
    </source>
</evidence>